<proteinExistence type="predicted"/>
<dbReference type="EMBL" id="BNAP01000004">
    <property type="protein sequence ID" value="GHG87296.1"/>
    <property type="molecule type" value="Genomic_DNA"/>
</dbReference>
<gene>
    <name evidence="1" type="ORF">GCM10010961_15610</name>
</gene>
<reference evidence="1" key="2">
    <citation type="submission" date="2020-09" db="EMBL/GenBank/DDBJ databases">
        <authorList>
            <person name="Sun Q."/>
            <person name="Zhou Y."/>
        </authorList>
    </citation>
    <scope>NUCLEOTIDE SEQUENCE</scope>
    <source>
        <strain evidence="1">CGMCC 1.7081</strain>
    </source>
</reference>
<dbReference type="InterPro" id="IPR053745">
    <property type="entry name" value="Viral_Tail_Comp_sf"/>
</dbReference>
<evidence type="ECO:0000313" key="2">
    <source>
        <dbReference type="Proteomes" id="UP000611500"/>
    </source>
</evidence>
<name>A0A8J3ME78_9RHOB</name>
<sequence length="137" mass="14106">MSYALAGPLQAAIYQVLVADSALDTLVAGAIYDGLPAGPIPETYVSLGAEEVRDSSDKSGAGALHRFTVSVISEAAGFATPKVVAAAVSDALEGVTPSLSRGRLVGLWFEKAVAKRSGSTGQGRQIDLIFRARVEDA</sequence>
<keyword evidence="2" id="KW-1185">Reference proteome</keyword>
<organism evidence="1 2">
    <name type="scientific">Pseudodonghicola xiamenensis</name>
    <dbReference type="NCBI Taxonomy" id="337702"/>
    <lineage>
        <taxon>Bacteria</taxon>
        <taxon>Pseudomonadati</taxon>
        <taxon>Pseudomonadota</taxon>
        <taxon>Alphaproteobacteria</taxon>
        <taxon>Rhodobacterales</taxon>
        <taxon>Paracoccaceae</taxon>
        <taxon>Pseudodonghicola</taxon>
    </lineage>
</organism>
<accession>A0A8J3ME78</accession>
<dbReference type="Pfam" id="PF11367">
    <property type="entry name" value="Tail_completion_gp17"/>
    <property type="match status" value="1"/>
</dbReference>
<evidence type="ECO:0000313" key="1">
    <source>
        <dbReference type="EMBL" id="GHG87296.1"/>
    </source>
</evidence>
<protein>
    <recommendedName>
        <fullName evidence="3">DUF3168 domain-containing protein</fullName>
    </recommendedName>
</protein>
<dbReference type="AlphaFoldDB" id="A0A8J3ME78"/>
<reference evidence="1" key="1">
    <citation type="journal article" date="2014" name="Int. J. Syst. Evol. Microbiol.">
        <title>Complete genome sequence of Corynebacterium casei LMG S-19264T (=DSM 44701T), isolated from a smear-ripened cheese.</title>
        <authorList>
            <consortium name="US DOE Joint Genome Institute (JGI-PGF)"/>
            <person name="Walter F."/>
            <person name="Albersmeier A."/>
            <person name="Kalinowski J."/>
            <person name="Ruckert C."/>
        </authorList>
    </citation>
    <scope>NUCLEOTIDE SEQUENCE</scope>
    <source>
        <strain evidence="1">CGMCC 1.7081</strain>
    </source>
</reference>
<dbReference type="RefSeq" id="WP_028093047.1">
    <property type="nucleotide sequence ID" value="NZ_BNAP01000004.1"/>
</dbReference>
<comment type="caution">
    <text evidence="1">The sequence shown here is derived from an EMBL/GenBank/DDBJ whole genome shotgun (WGS) entry which is preliminary data.</text>
</comment>
<evidence type="ECO:0008006" key="3">
    <source>
        <dbReference type="Google" id="ProtNLM"/>
    </source>
</evidence>
<dbReference type="Gene3D" id="3.30.2000.30">
    <property type="match status" value="1"/>
</dbReference>
<dbReference type="InterPro" id="IPR021508">
    <property type="entry name" value="Gp17-like"/>
</dbReference>
<dbReference type="Proteomes" id="UP000611500">
    <property type="component" value="Unassembled WGS sequence"/>
</dbReference>